<evidence type="ECO:0000313" key="3">
    <source>
        <dbReference type="Proteomes" id="UP000030687"/>
    </source>
</evidence>
<gene>
    <name evidence="2" type="ORF">CICLE_v10017417mg</name>
</gene>
<reference evidence="2 3" key="1">
    <citation type="submission" date="2013-10" db="EMBL/GenBank/DDBJ databases">
        <authorList>
            <consortium name="International Citrus Genome Consortium"/>
            <person name="Jenkins J."/>
            <person name="Schmutz J."/>
            <person name="Prochnik S."/>
            <person name="Rokhsar D."/>
            <person name="Gmitter F."/>
            <person name="Ollitrault P."/>
            <person name="Machado M."/>
            <person name="Talon M."/>
            <person name="Wincker P."/>
            <person name="Jaillon O."/>
            <person name="Morgante M."/>
        </authorList>
    </citation>
    <scope>NUCLEOTIDE SEQUENCE</scope>
    <source>
        <strain evidence="3">cv. Clemenules</strain>
    </source>
</reference>
<feature type="transmembrane region" description="Helical" evidence="1">
    <location>
        <begin position="25"/>
        <end position="43"/>
    </location>
</feature>
<organism evidence="2 3">
    <name type="scientific">Citrus clementina</name>
    <name type="common">Clementine</name>
    <name type="synonym">Citrus deliciosa x Citrus sinensis</name>
    <dbReference type="NCBI Taxonomy" id="85681"/>
    <lineage>
        <taxon>Eukaryota</taxon>
        <taxon>Viridiplantae</taxon>
        <taxon>Streptophyta</taxon>
        <taxon>Embryophyta</taxon>
        <taxon>Tracheophyta</taxon>
        <taxon>Spermatophyta</taxon>
        <taxon>Magnoliopsida</taxon>
        <taxon>eudicotyledons</taxon>
        <taxon>Gunneridae</taxon>
        <taxon>Pentapetalae</taxon>
        <taxon>rosids</taxon>
        <taxon>malvids</taxon>
        <taxon>Sapindales</taxon>
        <taxon>Rutaceae</taxon>
        <taxon>Aurantioideae</taxon>
        <taxon>Citrus</taxon>
    </lineage>
</organism>
<name>V4TLD7_CITCL</name>
<dbReference type="Gramene" id="ESR61278">
    <property type="protein sequence ID" value="ESR61278"/>
    <property type="gene ID" value="CICLE_v10017417mg"/>
</dbReference>
<keyword evidence="1" id="KW-0472">Membrane</keyword>
<evidence type="ECO:0000256" key="1">
    <source>
        <dbReference type="SAM" id="Phobius"/>
    </source>
</evidence>
<dbReference type="InParanoid" id="V4TLD7"/>
<evidence type="ECO:0000313" key="2">
    <source>
        <dbReference type="EMBL" id="ESR61278.1"/>
    </source>
</evidence>
<keyword evidence="1" id="KW-0812">Transmembrane</keyword>
<sequence>MKNATSNLKKLVKKIQVMHGNENQFHITFFCLFFQSSIYIYILDRKQIFNLLSNKSKKIYSSFSNKT</sequence>
<dbReference type="AlphaFoldDB" id="V4TLD7"/>
<accession>V4TLD7</accession>
<proteinExistence type="predicted"/>
<dbReference type="Proteomes" id="UP000030687">
    <property type="component" value="Unassembled WGS sequence"/>
</dbReference>
<keyword evidence="1" id="KW-1133">Transmembrane helix</keyword>
<dbReference type="KEGG" id="cic:CICLE_v10017417mg"/>
<dbReference type="EMBL" id="KI536312">
    <property type="protein sequence ID" value="ESR61278.1"/>
    <property type="molecule type" value="Genomic_DNA"/>
</dbReference>
<keyword evidence="3" id="KW-1185">Reference proteome</keyword>
<protein>
    <submittedName>
        <fullName evidence="2">Uncharacterized protein</fullName>
    </submittedName>
</protein>